<dbReference type="RefSeq" id="WP_217962601.1">
    <property type="nucleotide sequence ID" value="NZ_JAHTBN010000001.1"/>
</dbReference>
<keyword evidence="1" id="KW-0285">Flavoprotein</keyword>
<dbReference type="PANTHER" id="PTHR43884:SF12">
    <property type="entry name" value="ISOVALERYL-COA DEHYDROGENASE, MITOCHONDRIAL-RELATED"/>
    <property type="match status" value="1"/>
</dbReference>
<comment type="caution">
    <text evidence="5">The sequence shown here is derived from an EMBL/GenBank/DDBJ whole genome shotgun (WGS) entry which is preliminary data.</text>
</comment>
<dbReference type="Pfam" id="PF00441">
    <property type="entry name" value="Acyl-CoA_dh_1"/>
    <property type="match status" value="1"/>
</dbReference>
<reference evidence="6" key="1">
    <citation type="journal article" date="2019" name="Int. J. Syst. Evol. Microbiol.">
        <title>The Global Catalogue of Microorganisms (GCM) 10K type strain sequencing project: providing services to taxonomists for standard genome sequencing and annotation.</title>
        <authorList>
            <consortium name="The Broad Institute Genomics Platform"/>
            <consortium name="The Broad Institute Genome Sequencing Center for Infectious Disease"/>
            <person name="Wu L."/>
            <person name="Ma J."/>
        </authorList>
    </citation>
    <scope>NUCLEOTIDE SEQUENCE [LARGE SCALE GENOMIC DNA]</scope>
    <source>
        <strain evidence="6">LMG 24813</strain>
    </source>
</reference>
<evidence type="ECO:0000313" key="6">
    <source>
        <dbReference type="Proteomes" id="UP001595848"/>
    </source>
</evidence>
<dbReference type="Pfam" id="PF02771">
    <property type="entry name" value="Acyl-CoA_dh_N"/>
    <property type="match status" value="1"/>
</dbReference>
<dbReference type="Pfam" id="PF02770">
    <property type="entry name" value="Acyl-CoA_dh_M"/>
    <property type="match status" value="1"/>
</dbReference>
<dbReference type="Proteomes" id="UP001595848">
    <property type="component" value="Unassembled WGS sequence"/>
</dbReference>
<accession>A0ABV8NW24</accession>
<sequence>MNPFLDAPLEAWRQQIREFVQSELVPLSDQVERQGFIPQDVLGKMRKAGLFGTHTPTEYGGLGLSMLGSCIAIEELAAAHIAFYYTCGVNVHIGSKAIELAGTETQKRQYLVPLAKGDFIGALAMTEPGAGSDAAAIATSASLHGNQYVLNGQKIFITNAQIADCFTVIARTEAGGRSGLSAFIVPKDTAGLVIGSPIEMLGGSGSFHNEVSFEDCAIPRENLLGQEGQGFRLAMYCLDHGRTHWAAYSAGLARAMFELAKERAQTRHQFGRPLSENQATQWKIAELATAIHNGQLAAYDAAWRFDHEPEHRALYAAMAKLANADMVFKVANDTLQLFGGYGYAKSGPIERMWREARVVGILDGTSEMMRQIVGRECLKGQF</sequence>
<keyword evidence="6" id="KW-1185">Reference proteome</keyword>
<dbReference type="EMBL" id="JBHSBV010000001">
    <property type="protein sequence ID" value="MFC4199722.1"/>
    <property type="molecule type" value="Genomic_DNA"/>
</dbReference>
<proteinExistence type="predicted"/>
<feature type="domain" description="Acyl-CoA oxidase/dehydrogenase middle" evidence="3">
    <location>
        <begin position="122"/>
        <end position="216"/>
    </location>
</feature>
<dbReference type="PANTHER" id="PTHR43884">
    <property type="entry name" value="ACYL-COA DEHYDROGENASE"/>
    <property type="match status" value="1"/>
</dbReference>
<dbReference type="PIRSF" id="PIRSF016578">
    <property type="entry name" value="HsaA"/>
    <property type="match status" value="1"/>
</dbReference>
<gene>
    <name evidence="5" type="ORF">ACFOY1_02040</name>
</gene>
<evidence type="ECO:0000259" key="2">
    <source>
        <dbReference type="Pfam" id="PF00441"/>
    </source>
</evidence>
<feature type="domain" description="Acyl-CoA dehydrogenase/oxidase C-terminal" evidence="2">
    <location>
        <begin position="228"/>
        <end position="376"/>
    </location>
</feature>
<organism evidence="5 6">
    <name type="scientific">Candidimonas humi</name>
    <dbReference type="NCBI Taxonomy" id="683355"/>
    <lineage>
        <taxon>Bacteria</taxon>
        <taxon>Pseudomonadati</taxon>
        <taxon>Pseudomonadota</taxon>
        <taxon>Betaproteobacteria</taxon>
        <taxon>Burkholderiales</taxon>
        <taxon>Alcaligenaceae</taxon>
        <taxon>Candidimonas</taxon>
    </lineage>
</organism>
<protein>
    <submittedName>
        <fullName evidence="5">Acyl-CoA dehydrogenase family protein</fullName>
        <ecNumber evidence="5">1.-.-.-</ecNumber>
    </submittedName>
</protein>
<dbReference type="EC" id="1.-.-.-" evidence="5"/>
<evidence type="ECO:0000259" key="4">
    <source>
        <dbReference type="Pfam" id="PF02771"/>
    </source>
</evidence>
<dbReference type="GO" id="GO:0016491">
    <property type="term" value="F:oxidoreductase activity"/>
    <property type="evidence" value="ECO:0007669"/>
    <property type="project" value="UniProtKB-KW"/>
</dbReference>
<dbReference type="InterPro" id="IPR006089">
    <property type="entry name" value="Acyl-CoA_DH_CS"/>
</dbReference>
<feature type="domain" description="Acyl-CoA dehydrogenase/oxidase N-terminal" evidence="4">
    <location>
        <begin position="10"/>
        <end position="118"/>
    </location>
</feature>
<dbReference type="InterPro" id="IPR009075">
    <property type="entry name" value="AcylCo_DH/oxidase_C"/>
</dbReference>
<evidence type="ECO:0000313" key="5">
    <source>
        <dbReference type="EMBL" id="MFC4199722.1"/>
    </source>
</evidence>
<dbReference type="InterPro" id="IPR013786">
    <property type="entry name" value="AcylCoA_DH/ox_N"/>
</dbReference>
<evidence type="ECO:0000259" key="3">
    <source>
        <dbReference type="Pfam" id="PF02770"/>
    </source>
</evidence>
<name>A0ABV8NW24_9BURK</name>
<dbReference type="InterPro" id="IPR006091">
    <property type="entry name" value="Acyl-CoA_Oxase/DH_mid-dom"/>
</dbReference>
<keyword evidence="5" id="KW-0560">Oxidoreductase</keyword>
<dbReference type="PROSITE" id="PS00072">
    <property type="entry name" value="ACYL_COA_DH_1"/>
    <property type="match status" value="1"/>
</dbReference>
<evidence type="ECO:0000256" key="1">
    <source>
        <dbReference type="ARBA" id="ARBA00022630"/>
    </source>
</evidence>